<protein>
    <submittedName>
        <fullName evidence="2">Uncharacterized protein</fullName>
    </submittedName>
</protein>
<feature type="region of interest" description="Disordered" evidence="1">
    <location>
        <begin position="82"/>
        <end position="114"/>
    </location>
</feature>
<reference evidence="2" key="1">
    <citation type="submission" date="2023-03" db="EMBL/GenBank/DDBJ databases">
        <title>Massive genome expansion in bonnet fungi (Mycena s.s.) driven by repeated elements and novel gene families across ecological guilds.</title>
        <authorList>
            <consortium name="Lawrence Berkeley National Laboratory"/>
            <person name="Harder C.B."/>
            <person name="Miyauchi S."/>
            <person name="Viragh M."/>
            <person name="Kuo A."/>
            <person name="Thoen E."/>
            <person name="Andreopoulos B."/>
            <person name="Lu D."/>
            <person name="Skrede I."/>
            <person name="Drula E."/>
            <person name="Henrissat B."/>
            <person name="Morin E."/>
            <person name="Kohler A."/>
            <person name="Barry K."/>
            <person name="LaButti K."/>
            <person name="Morin E."/>
            <person name="Salamov A."/>
            <person name="Lipzen A."/>
            <person name="Mereny Z."/>
            <person name="Hegedus B."/>
            <person name="Baldrian P."/>
            <person name="Stursova M."/>
            <person name="Weitz H."/>
            <person name="Taylor A."/>
            <person name="Grigoriev I.V."/>
            <person name="Nagy L.G."/>
            <person name="Martin F."/>
            <person name="Kauserud H."/>
        </authorList>
    </citation>
    <scope>NUCLEOTIDE SEQUENCE</scope>
    <source>
        <strain evidence="2">9144</strain>
    </source>
</reference>
<organism evidence="2 3">
    <name type="scientific">Mycena pura</name>
    <dbReference type="NCBI Taxonomy" id="153505"/>
    <lineage>
        <taxon>Eukaryota</taxon>
        <taxon>Fungi</taxon>
        <taxon>Dikarya</taxon>
        <taxon>Basidiomycota</taxon>
        <taxon>Agaricomycotina</taxon>
        <taxon>Agaricomycetes</taxon>
        <taxon>Agaricomycetidae</taxon>
        <taxon>Agaricales</taxon>
        <taxon>Marasmiineae</taxon>
        <taxon>Mycenaceae</taxon>
        <taxon>Mycena</taxon>
    </lineage>
</organism>
<comment type="caution">
    <text evidence="2">The sequence shown here is derived from an EMBL/GenBank/DDBJ whole genome shotgun (WGS) entry which is preliminary data.</text>
</comment>
<proteinExistence type="predicted"/>
<evidence type="ECO:0000313" key="3">
    <source>
        <dbReference type="Proteomes" id="UP001219525"/>
    </source>
</evidence>
<dbReference type="AlphaFoldDB" id="A0AAD6YCW5"/>
<keyword evidence="3" id="KW-1185">Reference proteome</keyword>
<evidence type="ECO:0000256" key="1">
    <source>
        <dbReference type="SAM" id="MobiDB-lite"/>
    </source>
</evidence>
<sequence>MLASTMERIPDLLMDTEYVVWGEEPFGLRRSAAWALGPQKGRTRRDSERVCCACGPEGGEGSERTDQLRKREIRELGWCAQSATPHPSENEWLARGADESTFLTRSGTRERKGR</sequence>
<evidence type="ECO:0000313" key="2">
    <source>
        <dbReference type="EMBL" id="KAJ7214319.1"/>
    </source>
</evidence>
<dbReference type="Proteomes" id="UP001219525">
    <property type="component" value="Unassembled WGS sequence"/>
</dbReference>
<gene>
    <name evidence="2" type="ORF">GGX14DRAFT_392348</name>
</gene>
<accession>A0AAD6YCW5</accession>
<dbReference type="EMBL" id="JARJCW010000019">
    <property type="protein sequence ID" value="KAJ7214319.1"/>
    <property type="molecule type" value="Genomic_DNA"/>
</dbReference>
<name>A0AAD6YCW5_9AGAR</name>